<comment type="caution">
    <text evidence="1">The sequence shown here is derived from an EMBL/GenBank/DDBJ whole genome shotgun (WGS) entry which is preliminary data.</text>
</comment>
<name>A0AAV5SY37_9BILA</name>
<protein>
    <submittedName>
        <fullName evidence="1">Uncharacterized protein</fullName>
    </submittedName>
</protein>
<organism evidence="1 2">
    <name type="scientific">Pristionchus entomophagus</name>
    <dbReference type="NCBI Taxonomy" id="358040"/>
    <lineage>
        <taxon>Eukaryota</taxon>
        <taxon>Metazoa</taxon>
        <taxon>Ecdysozoa</taxon>
        <taxon>Nematoda</taxon>
        <taxon>Chromadorea</taxon>
        <taxon>Rhabditida</taxon>
        <taxon>Rhabditina</taxon>
        <taxon>Diplogasteromorpha</taxon>
        <taxon>Diplogasteroidea</taxon>
        <taxon>Neodiplogasteridae</taxon>
        <taxon>Pristionchus</taxon>
    </lineage>
</organism>
<gene>
    <name evidence="1" type="ORF">PENTCL1PPCAC_10004</name>
</gene>
<dbReference type="AlphaFoldDB" id="A0AAV5SY37"/>
<evidence type="ECO:0000313" key="1">
    <source>
        <dbReference type="EMBL" id="GMS87829.1"/>
    </source>
</evidence>
<dbReference type="Proteomes" id="UP001432027">
    <property type="component" value="Unassembled WGS sequence"/>
</dbReference>
<dbReference type="EMBL" id="BTSX01000003">
    <property type="protein sequence ID" value="GMS87829.1"/>
    <property type="molecule type" value="Genomic_DNA"/>
</dbReference>
<sequence>MKNSPILSGHEYSQPVRMGLENCIGGRENTSGCSHITPLKLSARPTPFHVPSALQVSEKAGKRLIMCPVTMSTTQNENPRQLALAQPLPLLATLSGMSSSQGCAAKTLAEHLEGPQAERAR</sequence>
<accession>A0AAV5SY37</accession>
<feature type="non-terminal residue" evidence="1">
    <location>
        <position position="121"/>
    </location>
</feature>
<reference evidence="1" key="1">
    <citation type="submission" date="2023-10" db="EMBL/GenBank/DDBJ databases">
        <title>Genome assembly of Pristionchus species.</title>
        <authorList>
            <person name="Yoshida K."/>
            <person name="Sommer R.J."/>
        </authorList>
    </citation>
    <scope>NUCLEOTIDE SEQUENCE</scope>
    <source>
        <strain evidence="1">RS0144</strain>
    </source>
</reference>
<keyword evidence="2" id="KW-1185">Reference proteome</keyword>
<evidence type="ECO:0000313" key="2">
    <source>
        <dbReference type="Proteomes" id="UP001432027"/>
    </source>
</evidence>
<proteinExistence type="predicted"/>